<protein>
    <submittedName>
        <fullName evidence="3">Uncharacterized protein</fullName>
    </submittedName>
</protein>
<name>A0A875S3K6_EENNA</name>
<dbReference type="AlphaFoldDB" id="A0A875S3K6"/>
<dbReference type="KEGG" id="bnn:FOA43_001706"/>
<feature type="compositionally biased region" description="Low complexity" evidence="2">
    <location>
        <begin position="158"/>
        <end position="172"/>
    </location>
</feature>
<organism evidence="3 4">
    <name type="scientific">Eeniella nana</name>
    <name type="common">Yeast</name>
    <name type="synonym">Brettanomyces nanus</name>
    <dbReference type="NCBI Taxonomy" id="13502"/>
    <lineage>
        <taxon>Eukaryota</taxon>
        <taxon>Fungi</taxon>
        <taxon>Dikarya</taxon>
        <taxon>Ascomycota</taxon>
        <taxon>Saccharomycotina</taxon>
        <taxon>Pichiomycetes</taxon>
        <taxon>Pichiales</taxon>
        <taxon>Pichiaceae</taxon>
        <taxon>Brettanomyces</taxon>
    </lineage>
</organism>
<reference evidence="3" key="1">
    <citation type="submission" date="2020-10" db="EMBL/GenBank/DDBJ databases">
        <authorList>
            <person name="Roach M.J.R."/>
        </authorList>
    </citation>
    <scope>NUCLEOTIDE SEQUENCE</scope>
    <source>
        <strain evidence="3">CBS 1945</strain>
    </source>
</reference>
<keyword evidence="4" id="KW-1185">Reference proteome</keyword>
<evidence type="ECO:0000313" key="3">
    <source>
        <dbReference type="EMBL" id="QPG74379.1"/>
    </source>
</evidence>
<feature type="compositionally biased region" description="Polar residues" evidence="2">
    <location>
        <begin position="191"/>
        <end position="208"/>
    </location>
</feature>
<feature type="coiled-coil region" evidence="1">
    <location>
        <begin position="47"/>
        <end position="116"/>
    </location>
</feature>
<dbReference type="OrthoDB" id="3989573at2759"/>
<proteinExistence type="predicted"/>
<gene>
    <name evidence="3" type="ORF">FOA43_001706</name>
</gene>
<evidence type="ECO:0000256" key="2">
    <source>
        <dbReference type="SAM" id="MobiDB-lite"/>
    </source>
</evidence>
<evidence type="ECO:0000313" key="4">
    <source>
        <dbReference type="Proteomes" id="UP000662931"/>
    </source>
</evidence>
<dbReference type="GeneID" id="62195107"/>
<dbReference type="Proteomes" id="UP000662931">
    <property type="component" value="Chromosome 1"/>
</dbReference>
<accession>A0A875S3K6</accession>
<evidence type="ECO:0000256" key="1">
    <source>
        <dbReference type="SAM" id="Coils"/>
    </source>
</evidence>
<keyword evidence="1" id="KW-0175">Coiled coil</keyword>
<dbReference type="EMBL" id="CP064812">
    <property type="protein sequence ID" value="QPG74379.1"/>
    <property type="molecule type" value="Genomic_DNA"/>
</dbReference>
<dbReference type="RefSeq" id="XP_038777944.1">
    <property type="nucleotide sequence ID" value="XM_038922016.1"/>
</dbReference>
<sequence length="337" mass="38586">MDSLDYSNDLIAYCKICCQIHDIELSAIEQFRLQDRVESMINTLKVVENAEKKYAQVTKKLQQEKRVVQHKPMSSDMSSKKYNQLMIRYNMSHADNKSLEKNYQDLKQRYDILMKKKKGERFQQISNFSTTPYLPKLRNMTFKSPDGRSPLRTPIFGRSPSRSPSRRVSMSPIKSPSRFPSRINPPPLNSKMLQSTPRMEGSTTTPSPSARKLLSTLSNKHLRMLESPSKQPVGKDDDDFSFSRVNKSTVNKIRGSSNTFSTPHGTRKVLLRRTLPISEEYDVSPTGKRSREENEATKTLSKVQIIRGGQRVTGSISPLKTRNNKLRDTILKDVNVN</sequence>
<feature type="region of interest" description="Disordered" evidence="2">
    <location>
        <begin position="136"/>
        <end position="211"/>
    </location>
</feature>